<gene>
    <name evidence="1" type="ORF">BU23DRAFT_136896</name>
</gene>
<evidence type="ECO:0000313" key="1">
    <source>
        <dbReference type="EMBL" id="KAF1973376.1"/>
    </source>
</evidence>
<evidence type="ECO:0000313" key="2">
    <source>
        <dbReference type="Proteomes" id="UP000800036"/>
    </source>
</evidence>
<accession>A0A6A5VEC6</accession>
<organism evidence="1 2">
    <name type="scientific">Bimuria novae-zelandiae CBS 107.79</name>
    <dbReference type="NCBI Taxonomy" id="1447943"/>
    <lineage>
        <taxon>Eukaryota</taxon>
        <taxon>Fungi</taxon>
        <taxon>Dikarya</taxon>
        <taxon>Ascomycota</taxon>
        <taxon>Pezizomycotina</taxon>
        <taxon>Dothideomycetes</taxon>
        <taxon>Pleosporomycetidae</taxon>
        <taxon>Pleosporales</taxon>
        <taxon>Massarineae</taxon>
        <taxon>Didymosphaeriaceae</taxon>
        <taxon>Bimuria</taxon>
    </lineage>
</organism>
<protein>
    <submittedName>
        <fullName evidence="1">Uncharacterized protein</fullName>
    </submittedName>
</protein>
<proteinExistence type="predicted"/>
<dbReference type="Proteomes" id="UP000800036">
    <property type="component" value="Unassembled WGS sequence"/>
</dbReference>
<keyword evidence="2" id="KW-1185">Reference proteome</keyword>
<reference evidence="1" key="1">
    <citation type="journal article" date="2020" name="Stud. Mycol.">
        <title>101 Dothideomycetes genomes: a test case for predicting lifestyles and emergence of pathogens.</title>
        <authorList>
            <person name="Haridas S."/>
            <person name="Albert R."/>
            <person name="Binder M."/>
            <person name="Bloem J."/>
            <person name="Labutti K."/>
            <person name="Salamov A."/>
            <person name="Andreopoulos B."/>
            <person name="Baker S."/>
            <person name="Barry K."/>
            <person name="Bills G."/>
            <person name="Bluhm B."/>
            <person name="Cannon C."/>
            <person name="Castanera R."/>
            <person name="Culley D."/>
            <person name="Daum C."/>
            <person name="Ezra D."/>
            <person name="Gonzalez J."/>
            <person name="Henrissat B."/>
            <person name="Kuo A."/>
            <person name="Liang C."/>
            <person name="Lipzen A."/>
            <person name="Lutzoni F."/>
            <person name="Magnuson J."/>
            <person name="Mondo S."/>
            <person name="Nolan M."/>
            <person name="Ohm R."/>
            <person name="Pangilinan J."/>
            <person name="Park H.-J."/>
            <person name="Ramirez L."/>
            <person name="Alfaro M."/>
            <person name="Sun H."/>
            <person name="Tritt A."/>
            <person name="Yoshinaga Y."/>
            <person name="Zwiers L.-H."/>
            <person name="Turgeon B."/>
            <person name="Goodwin S."/>
            <person name="Spatafora J."/>
            <person name="Crous P."/>
            <person name="Grigoriev I."/>
        </authorList>
    </citation>
    <scope>NUCLEOTIDE SEQUENCE</scope>
    <source>
        <strain evidence="1">CBS 107.79</strain>
    </source>
</reference>
<name>A0A6A5VEC6_9PLEO</name>
<dbReference type="AlphaFoldDB" id="A0A6A5VEC6"/>
<dbReference type="EMBL" id="ML976681">
    <property type="protein sequence ID" value="KAF1973376.1"/>
    <property type="molecule type" value="Genomic_DNA"/>
</dbReference>
<sequence>MRCFIFSFNLHCNLINKHPCRTCSCRKLTIFLRTDNTESKCDNHMDNRANPLQISSGTPFVGADRTSVAVVAAASSTIDPSTFQGKDHRHTLNSIRGIQSSRLRLPRHKGRDYRNYKPLLSNVIEVPVVSTTDGWPAETPRSDNVREWLSTWVLYRLSCNNL</sequence>